<dbReference type="AlphaFoldDB" id="A0A183A700"/>
<name>A0A183A700_9TREM</name>
<dbReference type="Proteomes" id="UP000272942">
    <property type="component" value="Unassembled WGS sequence"/>
</dbReference>
<evidence type="ECO:0000256" key="1">
    <source>
        <dbReference type="SAM" id="MobiDB-lite"/>
    </source>
</evidence>
<accession>A0A183A700</accession>
<feature type="compositionally biased region" description="Basic and acidic residues" evidence="1">
    <location>
        <begin position="87"/>
        <end position="102"/>
    </location>
</feature>
<evidence type="ECO:0000313" key="4">
    <source>
        <dbReference type="WBParaSite" id="ECPE_0000273801-mRNA-1"/>
    </source>
</evidence>
<gene>
    <name evidence="2" type="ORF">ECPE_LOCUS2735</name>
</gene>
<feature type="region of interest" description="Disordered" evidence="1">
    <location>
        <begin position="63"/>
        <end position="163"/>
    </location>
</feature>
<dbReference type="EMBL" id="UZAN01039821">
    <property type="protein sequence ID" value="VDP67279.1"/>
    <property type="molecule type" value="Genomic_DNA"/>
</dbReference>
<reference evidence="4" key="1">
    <citation type="submission" date="2016-06" db="UniProtKB">
        <authorList>
            <consortium name="WormBaseParasite"/>
        </authorList>
    </citation>
    <scope>IDENTIFICATION</scope>
</reference>
<organism evidence="4">
    <name type="scientific">Echinostoma caproni</name>
    <dbReference type="NCBI Taxonomy" id="27848"/>
    <lineage>
        <taxon>Eukaryota</taxon>
        <taxon>Metazoa</taxon>
        <taxon>Spiralia</taxon>
        <taxon>Lophotrochozoa</taxon>
        <taxon>Platyhelminthes</taxon>
        <taxon>Trematoda</taxon>
        <taxon>Digenea</taxon>
        <taxon>Plagiorchiida</taxon>
        <taxon>Echinostomata</taxon>
        <taxon>Echinostomatoidea</taxon>
        <taxon>Echinostomatidae</taxon>
        <taxon>Echinostoma</taxon>
    </lineage>
</organism>
<evidence type="ECO:0000313" key="3">
    <source>
        <dbReference type="Proteomes" id="UP000272942"/>
    </source>
</evidence>
<reference evidence="2 3" key="2">
    <citation type="submission" date="2018-11" db="EMBL/GenBank/DDBJ databases">
        <authorList>
            <consortium name="Pathogen Informatics"/>
        </authorList>
    </citation>
    <scope>NUCLEOTIDE SEQUENCE [LARGE SCALE GENOMIC DNA]</scope>
    <source>
        <strain evidence="2 3">Egypt</strain>
    </source>
</reference>
<dbReference type="WBParaSite" id="ECPE_0000273801-mRNA-1">
    <property type="protein sequence ID" value="ECPE_0000273801-mRNA-1"/>
    <property type="gene ID" value="ECPE_0000273801"/>
</dbReference>
<dbReference type="OrthoDB" id="6022711at2759"/>
<sequence>MSHSIVPTEQLDDYLEALIHSPLPVVNLQSLQSQGTALNPEDSVAFATSVEWEVKQVALPQISVDESSEDRASRVSSSCQPTSPHLVRVETSDTNHESENSAKSENVVPSKVTRLSATSFPDQLPAHPAGSGVSRPFSPLLADEDESQSGNGDEPGPDGSRETCEVETLRVTLHRPKDGGLGLTIVGYVYQLPGHGFLTNSTHRVVAPNIAFSSPHIGSKTP</sequence>
<proteinExistence type="predicted"/>
<evidence type="ECO:0000313" key="2">
    <source>
        <dbReference type="EMBL" id="VDP67279.1"/>
    </source>
</evidence>
<keyword evidence="3" id="KW-1185">Reference proteome</keyword>
<protein>
    <submittedName>
        <fullName evidence="4">PDZ domain-containing protein</fullName>
    </submittedName>
</protein>